<dbReference type="Gene3D" id="2.30.60.10">
    <property type="entry name" value="Cyanovirin-N"/>
    <property type="match status" value="1"/>
</dbReference>
<reference evidence="2" key="2">
    <citation type="submission" date="2023-05" db="EMBL/GenBank/DDBJ databases">
        <authorList>
            <consortium name="Lawrence Berkeley National Laboratory"/>
            <person name="Steindorff A."/>
            <person name="Hensen N."/>
            <person name="Bonometti L."/>
            <person name="Westerberg I."/>
            <person name="Brannstrom I.O."/>
            <person name="Guillou S."/>
            <person name="Cros-Aarteil S."/>
            <person name="Calhoun S."/>
            <person name="Haridas S."/>
            <person name="Kuo A."/>
            <person name="Mondo S."/>
            <person name="Pangilinan J."/>
            <person name="Riley R."/>
            <person name="Labutti K."/>
            <person name="Andreopoulos B."/>
            <person name="Lipzen A."/>
            <person name="Chen C."/>
            <person name="Yanf M."/>
            <person name="Daum C."/>
            <person name="Ng V."/>
            <person name="Clum A."/>
            <person name="Ohm R."/>
            <person name="Martin F."/>
            <person name="Silar P."/>
            <person name="Natvig D."/>
            <person name="Lalanne C."/>
            <person name="Gautier V."/>
            <person name="Ament-Velasquez S.L."/>
            <person name="Kruys A."/>
            <person name="Hutchinson M.I."/>
            <person name="Powell A.J."/>
            <person name="Barry K."/>
            <person name="Miller A.N."/>
            <person name="Grigoriev I.V."/>
            <person name="Debuchy R."/>
            <person name="Gladieux P."/>
            <person name="Thoren M.H."/>
            <person name="Johannesson H."/>
        </authorList>
    </citation>
    <scope>NUCLEOTIDE SEQUENCE</scope>
    <source>
        <strain evidence="2">CBS 990.96</strain>
    </source>
</reference>
<accession>A0AAN6YSV9</accession>
<dbReference type="AlphaFoldDB" id="A0AAN6YSV9"/>
<evidence type="ECO:0000313" key="2">
    <source>
        <dbReference type="EMBL" id="KAK4222377.1"/>
    </source>
</evidence>
<keyword evidence="3" id="KW-1185">Reference proteome</keyword>
<reference evidence="2" key="1">
    <citation type="journal article" date="2023" name="Mol. Phylogenet. Evol.">
        <title>Genome-scale phylogeny and comparative genomics of the fungal order Sordariales.</title>
        <authorList>
            <person name="Hensen N."/>
            <person name="Bonometti L."/>
            <person name="Westerberg I."/>
            <person name="Brannstrom I.O."/>
            <person name="Guillou S."/>
            <person name="Cros-Aarteil S."/>
            <person name="Calhoun S."/>
            <person name="Haridas S."/>
            <person name="Kuo A."/>
            <person name="Mondo S."/>
            <person name="Pangilinan J."/>
            <person name="Riley R."/>
            <person name="LaButti K."/>
            <person name="Andreopoulos B."/>
            <person name="Lipzen A."/>
            <person name="Chen C."/>
            <person name="Yan M."/>
            <person name="Daum C."/>
            <person name="Ng V."/>
            <person name="Clum A."/>
            <person name="Steindorff A."/>
            <person name="Ohm R.A."/>
            <person name="Martin F."/>
            <person name="Silar P."/>
            <person name="Natvig D.O."/>
            <person name="Lalanne C."/>
            <person name="Gautier V."/>
            <person name="Ament-Velasquez S.L."/>
            <person name="Kruys A."/>
            <person name="Hutchinson M.I."/>
            <person name="Powell A.J."/>
            <person name="Barry K."/>
            <person name="Miller A.N."/>
            <person name="Grigoriev I.V."/>
            <person name="Debuchy R."/>
            <person name="Gladieux P."/>
            <person name="Hiltunen Thoren M."/>
            <person name="Johannesson H."/>
        </authorList>
    </citation>
    <scope>NUCLEOTIDE SEQUENCE</scope>
    <source>
        <strain evidence="2">CBS 990.96</strain>
    </source>
</reference>
<dbReference type="PANTHER" id="PTHR42076:SF1">
    <property type="entry name" value="CYANOVIRIN-N DOMAIN-CONTAINING PROTEIN"/>
    <property type="match status" value="1"/>
</dbReference>
<dbReference type="PANTHER" id="PTHR42076">
    <property type="entry name" value="CYANOVIRIN-N HOMOLOG"/>
    <property type="match status" value="1"/>
</dbReference>
<evidence type="ECO:0000259" key="1">
    <source>
        <dbReference type="SMART" id="SM01111"/>
    </source>
</evidence>
<gene>
    <name evidence="2" type="ORF">QBC38DRAFT_460461</name>
</gene>
<organism evidence="2 3">
    <name type="scientific">Podospora fimiseda</name>
    <dbReference type="NCBI Taxonomy" id="252190"/>
    <lineage>
        <taxon>Eukaryota</taxon>
        <taxon>Fungi</taxon>
        <taxon>Dikarya</taxon>
        <taxon>Ascomycota</taxon>
        <taxon>Pezizomycotina</taxon>
        <taxon>Sordariomycetes</taxon>
        <taxon>Sordariomycetidae</taxon>
        <taxon>Sordariales</taxon>
        <taxon>Podosporaceae</taxon>
        <taxon>Podospora</taxon>
    </lineage>
</organism>
<protein>
    <submittedName>
        <fullName evidence="2">Cyanovirin-n family protein</fullName>
    </submittedName>
</protein>
<dbReference type="InterPro" id="IPR036673">
    <property type="entry name" value="Cyanovirin-N_sf"/>
</dbReference>
<name>A0AAN6YSV9_9PEZI</name>
<feature type="domain" description="Cyanovirin-N" evidence="1">
    <location>
        <begin position="2"/>
        <end position="104"/>
    </location>
</feature>
<comment type="caution">
    <text evidence="2">The sequence shown here is derived from an EMBL/GenBank/DDBJ whole genome shotgun (WGS) entry which is preliminary data.</text>
</comment>
<dbReference type="Pfam" id="PF08881">
    <property type="entry name" value="CVNH"/>
    <property type="match status" value="1"/>
</dbReference>
<proteinExistence type="predicted"/>
<sequence length="105" mass="11598">MSFHLSAEDIRLDDGHILRARLHNGEDHVDAEIDLNEFIGNDNGNFQWGGENFSLSAEGVSFSLEGADNVPVLRAGLKDVEGEIQWRDLNLAERLGNAGGNFNFE</sequence>
<dbReference type="Proteomes" id="UP001301958">
    <property type="component" value="Unassembled WGS sequence"/>
</dbReference>
<dbReference type="SMART" id="SM01111">
    <property type="entry name" value="CVNH"/>
    <property type="match status" value="1"/>
</dbReference>
<dbReference type="SUPFAM" id="SSF51322">
    <property type="entry name" value="Cyanovirin-N"/>
    <property type="match status" value="1"/>
</dbReference>
<dbReference type="InterPro" id="IPR011058">
    <property type="entry name" value="Cyanovirin-N"/>
</dbReference>
<dbReference type="EMBL" id="MU865475">
    <property type="protein sequence ID" value="KAK4222377.1"/>
    <property type="molecule type" value="Genomic_DNA"/>
</dbReference>
<evidence type="ECO:0000313" key="3">
    <source>
        <dbReference type="Proteomes" id="UP001301958"/>
    </source>
</evidence>